<gene>
    <name evidence="3" type="ORF">G7Y89_g4711</name>
</gene>
<evidence type="ECO:0000313" key="3">
    <source>
        <dbReference type="EMBL" id="KAF4633409.1"/>
    </source>
</evidence>
<dbReference type="AlphaFoldDB" id="A0A8H4RNW6"/>
<dbReference type="InterPro" id="IPR038765">
    <property type="entry name" value="Papain-like_cys_pep_sf"/>
</dbReference>
<dbReference type="InterPro" id="IPR035992">
    <property type="entry name" value="Ricin_B-like_lectins"/>
</dbReference>
<feature type="domain" description="Ricin B lectin" evidence="1">
    <location>
        <begin position="50"/>
        <end position="145"/>
    </location>
</feature>
<evidence type="ECO:0000259" key="1">
    <source>
        <dbReference type="Pfam" id="PF14200"/>
    </source>
</evidence>
<dbReference type="Gene3D" id="3.30.460.70">
    <property type="match status" value="1"/>
</dbReference>
<dbReference type="PROSITE" id="PS50231">
    <property type="entry name" value="RICIN_B_LECTIN"/>
    <property type="match status" value="1"/>
</dbReference>
<dbReference type="Proteomes" id="UP000566819">
    <property type="component" value="Unassembled WGS sequence"/>
</dbReference>
<organism evidence="3 4">
    <name type="scientific">Cudoniella acicularis</name>
    <dbReference type="NCBI Taxonomy" id="354080"/>
    <lineage>
        <taxon>Eukaryota</taxon>
        <taxon>Fungi</taxon>
        <taxon>Dikarya</taxon>
        <taxon>Ascomycota</taxon>
        <taxon>Pezizomycotina</taxon>
        <taxon>Leotiomycetes</taxon>
        <taxon>Helotiales</taxon>
        <taxon>Tricladiaceae</taxon>
        <taxon>Cudoniella</taxon>
    </lineage>
</organism>
<feature type="domain" description="Agglutinin C-terminal" evidence="2">
    <location>
        <begin position="202"/>
        <end position="292"/>
    </location>
</feature>
<evidence type="ECO:0000259" key="2">
    <source>
        <dbReference type="Pfam" id="PF18021"/>
    </source>
</evidence>
<protein>
    <recommendedName>
        <fullName evidence="5">Ricin B lectin domain-containing protein</fullName>
    </recommendedName>
</protein>
<evidence type="ECO:0000313" key="4">
    <source>
        <dbReference type="Proteomes" id="UP000566819"/>
    </source>
</evidence>
<name>A0A8H4RNW6_9HELO</name>
<dbReference type="SUPFAM" id="SSF50370">
    <property type="entry name" value="Ricin B-like lectins"/>
    <property type="match status" value="1"/>
</dbReference>
<dbReference type="OrthoDB" id="2131701at2759"/>
<dbReference type="Pfam" id="PF18021">
    <property type="entry name" value="Agglutinin_C"/>
    <property type="match status" value="1"/>
</dbReference>
<dbReference type="SUPFAM" id="SSF54001">
    <property type="entry name" value="Cysteine proteinases"/>
    <property type="match status" value="1"/>
</dbReference>
<dbReference type="InterPro" id="IPR040600">
    <property type="entry name" value="Agglutinin_C"/>
</dbReference>
<dbReference type="Pfam" id="PF14200">
    <property type="entry name" value="RicinB_lectin_2"/>
    <property type="match status" value="1"/>
</dbReference>
<evidence type="ECO:0008006" key="5">
    <source>
        <dbReference type="Google" id="ProtNLM"/>
    </source>
</evidence>
<comment type="caution">
    <text evidence="3">The sequence shown here is derived from an EMBL/GenBank/DDBJ whole genome shotgun (WGS) entry which is preliminary data.</text>
</comment>
<proteinExistence type="predicted"/>
<dbReference type="Gene3D" id="2.80.10.50">
    <property type="match status" value="1"/>
</dbReference>
<reference evidence="3 4" key="1">
    <citation type="submission" date="2020-03" db="EMBL/GenBank/DDBJ databases">
        <title>Draft Genome Sequence of Cudoniella acicularis.</title>
        <authorList>
            <person name="Buettner E."/>
            <person name="Kellner H."/>
        </authorList>
    </citation>
    <scope>NUCLEOTIDE SEQUENCE [LARGE SCALE GENOMIC DNA]</scope>
    <source>
        <strain evidence="3 4">DSM 108380</strain>
    </source>
</reference>
<accession>A0A8H4RNW6</accession>
<keyword evidence="4" id="KW-1185">Reference proteome</keyword>
<sequence>MPVEDVVSGAVYRISNKASGTWLDTLDGSPDDNTKVSGYSSDAGGKNFWNQLWVLKAIRNMDNRRSMHFTVTNVRSGTVLDLHDGSSANRTRIQGFHSEKDNRNQEWIINEWNNTGYYVFENVQGCTVMDLDDGSKDNGTPVQGYEQQNNNPNQLWKLSRVSRNATEVERTISSQVPARKAIYATDHIEDRTYITLPSSPYNMWDDIWSRCGLKPNKWLWRAQIFDCEDFAIVAKSGVSQWAYDNIRADNISICFGIISCEIRDGHMHGMNWFLDNDANPQNFVFFEPQNRKTTSMVN</sequence>
<dbReference type="InterPro" id="IPR000772">
    <property type="entry name" value="Ricin_B_lectin"/>
</dbReference>
<dbReference type="EMBL" id="JAAMPI010000262">
    <property type="protein sequence ID" value="KAF4633409.1"/>
    <property type="molecule type" value="Genomic_DNA"/>
</dbReference>